<dbReference type="GO" id="GO:0003677">
    <property type="term" value="F:DNA binding"/>
    <property type="evidence" value="ECO:0007669"/>
    <property type="project" value="InterPro"/>
</dbReference>
<feature type="domain" description="Restriction endonuclease type IV Mrr" evidence="1">
    <location>
        <begin position="68"/>
        <end position="178"/>
    </location>
</feature>
<accession>A0A1F6E7E7</accession>
<dbReference type="InterPro" id="IPR011856">
    <property type="entry name" value="tRNA_endonuc-like_dom_sf"/>
</dbReference>
<evidence type="ECO:0000313" key="2">
    <source>
        <dbReference type="EMBL" id="OGG69598.1"/>
    </source>
</evidence>
<evidence type="ECO:0000313" key="3">
    <source>
        <dbReference type="Proteomes" id="UP000176689"/>
    </source>
</evidence>
<dbReference type="InterPro" id="IPR011335">
    <property type="entry name" value="Restrct_endonuc-II-like"/>
</dbReference>
<reference evidence="2 3" key="1">
    <citation type="journal article" date="2016" name="Nat. Commun.">
        <title>Thousands of microbial genomes shed light on interconnected biogeochemical processes in an aquifer system.</title>
        <authorList>
            <person name="Anantharaman K."/>
            <person name="Brown C.T."/>
            <person name="Hug L.A."/>
            <person name="Sharon I."/>
            <person name="Castelle C.J."/>
            <person name="Probst A.J."/>
            <person name="Thomas B.C."/>
            <person name="Singh A."/>
            <person name="Wilkins M.J."/>
            <person name="Karaoz U."/>
            <person name="Brodie E.L."/>
            <person name="Williams K.H."/>
            <person name="Hubbard S.S."/>
            <person name="Banfield J.F."/>
        </authorList>
    </citation>
    <scope>NUCLEOTIDE SEQUENCE [LARGE SCALE GENOMIC DNA]</scope>
</reference>
<organism evidence="2 3">
    <name type="scientific">Candidatus Kaiserbacteria bacterium RIFCSPHIGHO2_12_FULL_53_13</name>
    <dbReference type="NCBI Taxonomy" id="1798502"/>
    <lineage>
        <taxon>Bacteria</taxon>
        <taxon>Candidatus Kaiseribacteriota</taxon>
    </lineage>
</organism>
<dbReference type="Gene3D" id="3.40.1350.10">
    <property type="match status" value="1"/>
</dbReference>
<dbReference type="SUPFAM" id="SSF52980">
    <property type="entry name" value="Restriction endonuclease-like"/>
    <property type="match status" value="1"/>
</dbReference>
<gene>
    <name evidence="2" type="ORF">A3F27_00570</name>
</gene>
<dbReference type="InterPro" id="IPR007560">
    <property type="entry name" value="Restrct_endonuc_IV_Mrr"/>
</dbReference>
<dbReference type="EMBL" id="MFLP01000030">
    <property type="protein sequence ID" value="OGG69598.1"/>
    <property type="molecule type" value="Genomic_DNA"/>
</dbReference>
<sequence>LETSLARAGASTTVRARIVAHIMKELKHGMSTQEIYRHAFEILRQEESMPVAARYSIRRAIFALGPSGFPFEQFLAEVLRAHGWSTRTGVTLIGRCASHEVDVLAEKSGKRVGIEAKFHNEPGGKTDIKDALYVHARYEDLKNTPDSSSRVSEGWLVTNTRFTQNAIRYAQCSSLTLLGWDYPHTLSLQAMIESERVQPLTCLTTLSEGEKRRFLDSKIVLCKSILAEHLLQEYGVRPDRIPQVLEEAKSLCGS</sequence>
<feature type="non-terminal residue" evidence="2">
    <location>
        <position position="1"/>
    </location>
</feature>
<dbReference type="Proteomes" id="UP000176689">
    <property type="component" value="Unassembled WGS sequence"/>
</dbReference>
<evidence type="ECO:0000259" key="1">
    <source>
        <dbReference type="Pfam" id="PF04471"/>
    </source>
</evidence>
<name>A0A1F6E7E7_9BACT</name>
<dbReference type="AlphaFoldDB" id="A0A1F6E7E7"/>
<dbReference type="Pfam" id="PF04471">
    <property type="entry name" value="Mrr_cat"/>
    <property type="match status" value="1"/>
</dbReference>
<proteinExistence type="predicted"/>
<dbReference type="GO" id="GO:0009307">
    <property type="term" value="P:DNA restriction-modification system"/>
    <property type="evidence" value="ECO:0007669"/>
    <property type="project" value="InterPro"/>
</dbReference>
<protein>
    <recommendedName>
        <fullName evidence="1">Restriction endonuclease type IV Mrr domain-containing protein</fullName>
    </recommendedName>
</protein>
<dbReference type="GO" id="GO:0004519">
    <property type="term" value="F:endonuclease activity"/>
    <property type="evidence" value="ECO:0007669"/>
    <property type="project" value="InterPro"/>
</dbReference>
<comment type="caution">
    <text evidence="2">The sequence shown here is derived from an EMBL/GenBank/DDBJ whole genome shotgun (WGS) entry which is preliminary data.</text>
</comment>